<evidence type="ECO:0000313" key="2">
    <source>
        <dbReference type="Proteomes" id="UP000521525"/>
    </source>
</evidence>
<proteinExistence type="predicted"/>
<name>A0A7K7JER8_AGEPH</name>
<gene>
    <name evidence="1" type="primary">Erv31</name>
    <name evidence="1" type="ORF">AGEPHO_R15444</name>
</gene>
<protein>
    <submittedName>
        <fullName evidence="1">ENR1 protein</fullName>
    </submittedName>
</protein>
<feature type="non-terminal residue" evidence="1">
    <location>
        <position position="129"/>
    </location>
</feature>
<comment type="caution">
    <text evidence="1">The sequence shown here is derived from an EMBL/GenBank/DDBJ whole genome shotgun (WGS) entry which is preliminary data.</text>
</comment>
<keyword evidence="2" id="KW-1185">Reference proteome</keyword>
<sequence>LLISNRNLFIDLIQEIATELGLSNYWTCGGIKSAKKWPWKGESLTPDQLLKWDNAQISRTIWRPEGWVLDQRIIGRICISREGKEYTEIVGYTPCIFTLAVNSNNNSNVWQPEPPAGYWSHEKGTNCEW</sequence>
<dbReference type="AlphaFoldDB" id="A0A7K7JER8"/>
<organism evidence="1 2">
    <name type="scientific">Agelaius phoeniceus</name>
    <name type="common">Red-winged blackbird</name>
    <name type="synonym">Oriolus phoeniceus</name>
    <dbReference type="NCBI Taxonomy" id="39638"/>
    <lineage>
        <taxon>Eukaryota</taxon>
        <taxon>Metazoa</taxon>
        <taxon>Chordata</taxon>
        <taxon>Craniata</taxon>
        <taxon>Vertebrata</taxon>
        <taxon>Euteleostomi</taxon>
        <taxon>Archelosauria</taxon>
        <taxon>Archosauria</taxon>
        <taxon>Dinosauria</taxon>
        <taxon>Saurischia</taxon>
        <taxon>Theropoda</taxon>
        <taxon>Coelurosauria</taxon>
        <taxon>Aves</taxon>
        <taxon>Neognathae</taxon>
        <taxon>Neoaves</taxon>
        <taxon>Telluraves</taxon>
        <taxon>Australaves</taxon>
        <taxon>Passeriformes</taxon>
        <taxon>Passeroidea</taxon>
        <taxon>Icteridae</taxon>
        <taxon>Agelaius</taxon>
    </lineage>
</organism>
<dbReference type="EMBL" id="VZSP01000304">
    <property type="protein sequence ID" value="NWZ05028.1"/>
    <property type="molecule type" value="Genomic_DNA"/>
</dbReference>
<accession>A0A7K7JER8</accession>
<reference evidence="1 2" key="1">
    <citation type="submission" date="2019-09" db="EMBL/GenBank/DDBJ databases">
        <title>Bird 10,000 Genomes (B10K) Project - Family phase.</title>
        <authorList>
            <person name="Zhang G."/>
        </authorList>
    </citation>
    <scope>NUCLEOTIDE SEQUENCE [LARGE SCALE GENOMIC DNA]</scope>
    <source>
        <strain evidence="1">OUT-0050</strain>
        <tissue evidence="1">Muscle</tissue>
    </source>
</reference>
<dbReference type="Proteomes" id="UP000521525">
    <property type="component" value="Unassembled WGS sequence"/>
</dbReference>
<evidence type="ECO:0000313" key="1">
    <source>
        <dbReference type="EMBL" id="NWZ05028.1"/>
    </source>
</evidence>
<feature type="non-terminal residue" evidence="1">
    <location>
        <position position="1"/>
    </location>
</feature>